<evidence type="ECO:0000256" key="6">
    <source>
        <dbReference type="ARBA" id="ARBA00022741"/>
    </source>
</evidence>
<comment type="catalytic activity">
    <reaction evidence="9">
        <text>(6S)-5,6,7,8-tetrahydrofolyl-(gamma-L-Glu)(n) + L-glutamate + ATP = (6S)-5,6,7,8-tetrahydrofolyl-(gamma-L-Glu)(n+1) + ADP + phosphate + H(+)</text>
        <dbReference type="Rhea" id="RHEA:10580"/>
        <dbReference type="Rhea" id="RHEA-COMP:14738"/>
        <dbReference type="Rhea" id="RHEA-COMP:14740"/>
        <dbReference type="ChEBI" id="CHEBI:15378"/>
        <dbReference type="ChEBI" id="CHEBI:29985"/>
        <dbReference type="ChEBI" id="CHEBI:30616"/>
        <dbReference type="ChEBI" id="CHEBI:43474"/>
        <dbReference type="ChEBI" id="CHEBI:141005"/>
        <dbReference type="ChEBI" id="CHEBI:456216"/>
        <dbReference type="EC" id="6.3.2.17"/>
    </reaction>
</comment>
<dbReference type="Pfam" id="PF08245">
    <property type="entry name" value="Mur_ligase_M"/>
    <property type="match status" value="1"/>
</dbReference>
<evidence type="ECO:0000256" key="10">
    <source>
        <dbReference type="PIRNR" id="PIRNR001563"/>
    </source>
</evidence>
<evidence type="ECO:0000256" key="3">
    <source>
        <dbReference type="ARBA" id="ARBA00013025"/>
    </source>
</evidence>
<keyword evidence="13" id="KW-1185">Reference proteome</keyword>
<accession>A0A7H1NPP3</accession>
<dbReference type="Gene3D" id="3.90.190.20">
    <property type="entry name" value="Mur ligase, C-terminal domain"/>
    <property type="match status" value="1"/>
</dbReference>
<dbReference type="InterPro" id="IPR018109">
    <property type="entry name" value="Folylpolyglutamate_synth_CS"/>
</dbReference>
<evidence type="ECO:0000256" key="8">
    <source>
        <dbReference type="ARBA" id="ARBA00022842"/>
    </source>
</evidence>
<dbReference type="SUPFAM" id="SSF53244">
    <property type="entry name" value="MurD-like peptide ligases, peptide-binding domain"/>
    <property type="match status" value="1"/>
</dbReference>
<evidence type="ECO:0000256" key="4">
    <source>
        <dbReference type="ARBA" id="ARBA00022598"/>
    </source>
</evidence>
<comment type="cofactor">
    <cofactor evidence="1">
        <name>Mg(2+)</name>
        <dbReference type="ChEBI" id="CHEBI:18420"/>
    </cofactor>
</comment>
<evidence type="ECO:0000256" key="2">
    <source>
        <dbReference type="ARBA" id="ARBA00008276"/>
    </source>
</evidence>
<dbReference type="PANTHER" id="PTHR11136">
    <property type="entry name" value="FOLYLPOLYGLUTAMATE SYNTHASE-RELATED"/>
    <property type="match status" value="1"/>
</dbReference>
<evidence type="ECO:0000313" key="13">
    <source>
        <dbReference type="Proteomes" id="UP000516349"/>
    </source>
</evidence>
<organism evidence="12 13">
    <name type="scientific">Entomobacter blattae</name>
    <dbReference type="NCBI Taxonomy" id="2762277"/>
    <lineage>
        <taxon>Bacteria</taxon>
        <taxon>Pseudomonadati</taxon>
        <taxon>Pseudomonadota</taxon>
        <taxon>Alphaproteobacteria</taxon>
        <taxon>Acetobacterales</taxon>
        <taxon>Acetobacteraceae</taxon>
        <taxon>Entomobacter</taxon>
    </lineage>
</organism>
<evidence type="ECO:0000256" key="9">
    <source>
        <dbReference type="ARBA" id="ARBA00047493"/>
    </source>
</evidence>
<feature type="domain" description="Mur ligase central" evidence="11">
    <location>
        <begin position="57"/>
        <end position="274"/>
    </location>
</feature>
<dbReference type="EC" id="6.3.2.17" evidence="3"/>
<dbReference type="UniPathway" id="UPA00077">
    <property type="reaction ID" value="UER00157"/>
</dbReference>
<dbReference type="AlphaFoldDB" id="A0A7H1NPP3"/>
<dbReference type="KEGG" id="ebla:JGUZn3_05050"/>
<reference evidence="12 13" key="1">
    <citation type="submission" date="2020-08" db="EMBL/GenBank/DDBJ databases">
        <title>Complete genome sequence of Entomobacter blattae G55GP.</title>
        <authorList>
            <person name="Poehlein A."/>
            <person name="Guzman J."/>
            <person name="Daniel R."/>
            <person name="Vilcinskas A."/>
        </authorList>
    </citation>
    <scope>NUCLEOTIDE SEQUENCE [LARGE SCALE GENOMIC DNA]</scope>
    <source>
        <strain evidence="12 13">G55GP</strain>
    </source>
</reference>
<evidence type="ECO:0000256" key="1">
    <source>
        <dbReference type="ARBA" id="ARBA00001946"/>
    </source>
</evidence>
<evidence type="ECO:0000256" key="5">
    <source>
        <dbReference type="ARBA" id="ARBA00022723"/>
    </source>
</evidence>
<dbReference type="Proteomes" id="UP000516349">
    <property type="component" value="Chromosome"/>
</dbReference>
<keyword evidence="7 10" id="KW-0067">ATP-binding</keyword>
<proteinExistence type="inferred from homology"/>
<dbReference type="InterPro" id="IPR001645">
    <property type="entry name" value="Folylpolyglutamate_synth"/>
</dbReference>
<evidence type="ECO:0000259" key="11">
    <source>
        <dbReference type="Pfam" id="PF08245"/>
    </source>
</evidence>
<dbReference type="InterPro" id="IPR036615">
    <property type="entry name" value="Mur_ligase_C_dom_sf"/>
</dbReference>
<protein>
    <recommendedName>
        <fullName evidence="3">tetrahydrofolate synthase</fullName>
        <ecNumber evidence="3">6.3.2.17</ecNumber>
    </recommendedName>
</protein>
<dbReference type="GO" id="GO:0046872">
    <property type="term" value="F:metal ion binding"/>
    <property type="evidence" value="ECO:0007669"/>
    <property type="project" value="UniProtKB-KW"/>
</dbReference>
<dbReference type="PANTHER" id="PTHR11136:SF0">
    <property type="entry name" value="DIHYDROFOLATE SYNTHETASE-RELATED"/>
    <property type="match status" value="1"/>
</dbReference>
<dbReference type="FunFam" id="3.40.1190.10:FF:000011">
    <property type="entry name" value="Folylpolyglutamate synthase/dihydrofolate synthase"/>
    <property type="match status" value="1"/>
</dbReference>
<evidence type="ECO:0000256" key="7">
    <source>
        <dbReference type="ARBA" id="ARBA00022840"/>
    </source>
</evidence>
<dbReference type="GO" id="GO:0004326">
    <property type="term" value="F:tetrahydrofolylpolyglutamate synthase activity"/>
    <property type="evidence" value="ECO:0007669"/>
    <property type="project" value="UniProtKB-EC"/>
</dbReference>
<dbReference type="GO" id="GO:0005737">
    <property type="term" value="C:cytoplasm"/>
    <property type="evidence" value="ECO:0007669"/>
    <property type="project" value="TreeGrafter"/>
</dbReference>
<dbReference type="RefSeq" id="WP_203414171.1">
    <property type="nucleotide sequence ID" value="NZ_CP060244.1"/>
</dbReference>
<dbReference type="NCBIfam" id="TIGR01499">
    <property type="entry name" value="folC"/>
    <property type="match status" value="1"/>
</dbReference>
<dbReference type="InterPro" id="IPR013221">
    <property type="entry name" value="Mur_ligase_cen"/>
</dbReference>
<name>A0A7H1NPP3_9PROT</name>
<dbReference type="GO" id="GO:0005524">
    <property type="term" value="F:ATP binding"/>
    <property type="evidence" value="ECO:0007669"/>
    <property type="project" value="UniProtKB-KW"/>
</dbReference>
<dbReference type="EMBL" id="CP060244">
    <property type="protein sequence ID" value="QNT77753.1"/>
    <property type="molecule type" value="Genomic_DNA"/>
</dbReference>
<dbReference type="Gene3D" id="3.40.1190.10">
    <property type="entry name" value="Mur-like, catalytic domain"/>
    <property type="match status" value="1"/>
</dbReference>
<keyword evidence="4 10" id="KW-0436">Ligase</keyword>
<evidence type="ECO:0000313" key="12">
    <source>
        <dbReference type="EMBL" id="QNT77753.1"/>
    </source>
</evidence>
<dbReference type="SUPFAM" id="SSF53623">
    <property type="entry name" value="MurD-like peptide ligases, catalytic domain"/>
    <property type="match status" value="1"/>
</dbReference>
<sequence>MSGSQTLATEFSGPILPILERLNRLYPTLIDLSLSRLEILLGKLGHPEQKIAPVIHIAGTNGKGSTTAHLYTIATAAGLKVHTYTSPHLVNITERFRLAGKLVDEPTLRTTLEEIEKTNANAPITLFEVLTAAAFLLFSRIPADLILLEVGLGGRFDATNVIASPLVSVITPIALDHENFLGSTLKAIAHEKAGIIKPGRPVVCARQHPEALAEIAQSAAEKNAPLMVQDREWTFTPTSNHTALYEESTIHIKTPLPHLLGPHQIDNAGLAIAALQASKLSVKPHTYAAISHTFWPARLQKLEGFLQKKLPPLWELWLDGGHNPHASHALARQMELWRDKPLHLILGMKHTKDVQGFIAPLLPFATSLQAVCEKGQHMAVDIPTLISASNNKATSGPDINSALATLLAQNDHQKPLRILICGSLYLAGKALEMDGWIPH</sequence>
<keyword evidence="8" id="KW-0460">Magnesium</keyword>
<gene>
    <name evidence="12" type="primary">folC</name>
    <name evidence="12" type="ORF">JGUZn3_05050</name>
</gene>
<dbReference type="GO" id="GO:0008841">
    <property type="term" value="F:dihydrofolate synthase activity"/>
    <property type="evidence" value="ECO:0007669"/>
    <property type="project" value="TreeGrafter"/>
</dbReference>
<dbReference type="PROSITE" id="PS01012">
    <property type="entry name" value="FOLYLPOLYGLU_SYNT_2"/>
    <property type="match status" value="1"/>
</dbReference>
<keyword evidence="6 10" id="KW-0547">Nucleotide-binding</keyword>
<dbReference type="PIRSF" id="PIRSF001563">
    <property type="entry name" value="Folylpolyglu_synth"/>
    <property type="match status" value="1"/>
</dbReference>
<keyword evidence="5" id="KW-0479">Metal-binding</keyword>
<dbReference type="GO" id="GO:0046654">
    <property type="term" value="P:tetrahydrofolate biosynthetic process"/>
    <property type="evidence" value="ECO:0007669"/>
    <property type="project" value="UniProtKB-UniPathway"/>
</dbReference>
<comment type="similarity">
    <text evidence="2 10">Belongs to the folylpolyglutamate synthase family.</text>
</comment>
<dbReference type="InterPro" id="IPR036565">
    <property type="entry name" value="Mur-like_cat_sf"/>
</dbReference>